<evidence type="ECO:0000259" key="5">
    <source>
        <dbReference type="Pfam" id="PF17954"/>
    </source>
</evidence>
<evidence type="ECO:0000259" key="4">
    <source>
        <dbReference type="Pfam" id="PF02678"/>
    </source>
</evidence>
<dbReference type="Gene3D" id="2.60.120.10">
    <property type="entry name" value="Jelly Rolls"/>
    <property type="match status" value="2"/>
</dbReference>
<keyword evidence="2" id="KW-0479">Metal-binding</keyword>
<dbReference type="Pfam" id="PF02678">
    <property type="entry name" value="Pirin"/>
    <property type="match status" value="1"/>
</dbReference>
<feature type="binding site" evidence="2">
    <location>
        <position position="81"/>
    </location>
    <ligand>
        <name>Fe cation</name>
        <dbReference type="ChEBI" id="CHEBI:24875"/>
    </ligand>
</feature>
<protein>
    <submittedName>
        <fullName evidence="6">Pirin domain protein</fullName>
    </submittedName>
</protein>
<evidence type="ECO:0000313" key="6">
    <source>
        <dbReference type="EMBL" id="SMB99278.1"/>
    </source>
</evidence>
<accession>A0A1W1W105</accession>
<feature type="domain" description="Pirin N-terminal" evidence="4">
    <location>
        <begin position="39"/>
        <end position="141"/>
    </location>
</feature>
<dbReference type="InterPro" id="IPR041602">
    <property type="entry name" value="Quercetinase_C"/>
</dbReference>
<sequence length="262" mass="29927">MELTYLSCRAYARLLVINPNVALMLKYIPAIERHHAEPVQWLSSYFLFSFADYHDKDNMQFGPLRVFNDDTIAPRSGFPQHPHSEMEIVTLVLSGEVTHEDTMGNRTTIKKGEVQRMTAGTGLAHGERNETDEELRIYQLWFLANQKGLAPSYEQKDIDFLDSKNELIPLVSGQKVLEDVVYMNSNSTVYWANLSAEKTITFKTFPIRNTFIYVREGTIYVNGSEIGPSDQARLADEHVVEIRAEKDAQFILIDLPASEVNY</sequence>
<evidence type="ECO:0000256" key="2">
    <source>
        <dbReference type="PIRSR" id="PIRSR006232-1"/>
    </source>
</evidence>
<feature type="binding site" evidence="2">
    <location>
        <position position="125"/>
    </location>
    <ligand>
        <name>Fe cation</name>
        <dbReference type="ChEBI" id="CHEBI:24875"/>
    </ligand>
</feature>
<evidence type="ECO:0000256" key="1">
    <source>
        <dbReference type="ARBA" id="ARBA00008416"/>
    </source>
</evidence>
<dbReference type="Proteomes" id="UP000192266">
    <property type="component" value="Unassembled WGS sequence"/>
</dbReference>
<dbReference type="PIRSF" id="PIRSF006232">
    <property type="entry name" value="Pirin"/>
    <property type="match status" value="1"/>
</dbReference>
<keyword evidence="2" id="KW-0408">Iron</keyword>
<dbReference type="InterPro" id="IPR014710">
    <property type="entry name" value="RmlC-like_jellyroll"/>
</dbReference>
<organism evidence="6 7">
    <name type="scientific">Hymenobacter roseosalivarius DSM 11622</name>
    <dbReference type="NCBI Taxonomy" id="645990"/>
    <lineage>
        <taxon>Bacteria</taxon>
        <taxon>Pseudomonadati</taxon>
        <taxon>Bacteroidota</taxon>
        <taxon>Cytophagia</taxon>
        <taxon>Cytophagales</taxon>
        <taxon>Hymenobacteraceae</taxon>
        <taxon>Hymenobacter</taxon>
    </lineage>
</organism>
<dbReference type="GO" id="GO:0046872">
    <property type="term" value="F:metal ion binding"/>
    <property type="evidence" value="ECO:0007669"/>
    <property type="project" value="UniProtKB-KW"/>
</dbReference>
<evidence type="ECO:0000313" key="7">
    <source>
        <dbReference type="Proteomes" id="UP000192266"/>
    </source>
</evidence>
<feature type="domain" description="Quercetin 2,3-dioxygenase C-terminal cupin" evidence="5">
    <location>
        <begin position="178"/>
        <end position="255"/>
    </location>
</feature>
<gene>
    <name evidence="6" type="ORF">SAMN00120144_0111</name>
</gene>
<dbReference type="PANTHER" id="PTHR43212">
    <property type="entry name" value="QUERCETIN 2,3-DIOXYGENASE"/>
    <property type="match status" value="1"/>
</dbReference>
<keyword evidence="7" id="KW-1185">Reference proteome</keyword>
<dbReference type="Pfam" id="PF17954">
    <property type="entry name" value="Pirin_C_2"/>
    <property type="match status" value="1"/>
</dbReference>
<dbReference type="RefSeq" id="WP_234997412.1">
    <property type="nucleotide sequence ID" value="NZ_FWWW01000091.1"/>
</dbReference>
<feature type="binding site" evidence="2">
    <location>
        <position position="127"/>
    </location>
    <ligand>
        <name>Fe cation</name>
        <dbReference type="ChEBI" id="CHEBI:24875"/>
    </ligand>
</feature>
<dbReference type="SUPFAM" id="SSF51182">
    <property type="entry name" value="RmlC-like cupins"/>
    <property type="match status" value="1"/>
</dbReference>
<proteinExistence type="inferred from homology"/>
<comment type="similarity">
    <text evidence="1 3">Belongs to the pirin family.</text>
</comment>
<dbReference type="CDD" id="cd02910">
    <property type="entry name" value="cupin_Yhhw_N"/>
    <property type="match status" value="1"/>
</dbReference>
<feature type="binding site" evidence="2">
    <location>
        <position position="83"/>
    </location>
    <ligand>
        <name>Fe cation</name>
        <dbReference type="ChEBI" id="CHEBI:24875"/>
    </ligand>
</feature>
<dbReference type="PANTHER" id="PTHR43212:SF3">
    <property type="entry name" value="QUERCETIN 2,3-DIOXYGENASE"/>
    <property type="match status" value="1"/>
</dbReference>
<reference evidence="6 7" key="1">
    <citation type="submission" date="2017-04" db="EMBL/GenBank/DDBJ databases">
        <authorList>
            <person name="Afonso C.L."/>
            <person name="Miller P.J."/>
            <person name="Scott M.A."/>
            <person name="Spackman E."/>
            <person name="Goraichik I."/>
            <person name="Dimitrov K.M."/>
            <person name="Suarez D.L."/>
            <person name="Swayne D.E."/>
        </authorList>
    </citation>
    <scope>NUCLEOTIDE SEQUENCE [LARGE SCALE GENOMIC DNA]</scope>
    <source>
        <strain evidence="6 7">DSM 11622</strain>
    </source>
</reference>
<dbReference type="EMBL" id="FWWW01000091">
    <property type="protein sequence ID" value="SMB99278.1"/>
    <property type="molecule type" value="Genomic_DNA"/>
</dbReference>
<dbReference type="InterPro" id="IPR011051">
    <property type="entry name" value="RmlC_Cupin_sf"/>
</dbReference>
<dbReference type="STRING" id="645990.SAMN00120144_0111"/>
<dbReference type="InterPro" id="IPR003829">
    <property type="entry name" value="Pirin_N_dom"/>
</dbReference>
<name>A0A1W1W105_9BACT</name>
<dbReference type="AlphaFoldDB" id="A0A1W1W105"/>
<evidence type="ECO:0000256" key="3">
    <source>
        <dbReference type="RuleBase" id="RU003457"/>
    </source>
</evidence>
<comment type="cofactor">
    <cofactor evidence="2">
        <name>Fe cation</name>
        <dbReference type="ChEBI" id="CHEBI:24875"/>
    </cofactor>
    <text evidence="2">Binds 1 Fe cation per subunit.</text>
</comment>
<dbReference type="InterPro" id="IPR012093">
    <property type="entry name" value="Pirin"/>
</dbReference>